<protein>
    <submittedName>
        <fullName evidence="1">Ankyrin</fullName>
    </submittedName>
</protein>
<feature type="non-terminal residue" evidence="1">
    <location>
        <position position="84"/>
    </location>
</feature>
<feature type="non-terminal residue" evidence="1">
    <location>
        <position position="1"/>
    </location>
</feature>
<evidence type="ECO:0000313" key="2">
    <source>
        <dbReference type="Proteomes" id="UP000245626"/>
    </source>
</evidence>
<accession>A0ACD0P278</accession>
<sequence>LHLAVMLGFHRLVGHLLARGCPVNARDNNGGTALHFAALLGRVTIARLLLRFGARDDIPNAEGLLPVDLARQKEQIDVEMVLVE</sequence>
<organism evidence="1 2">
    <name type="scientific">Violaceomyces palustris</name>
    <dbReference type="NCBI Taxonomy" id="1673888"/>
    <lineage>
        <taxon>Eukaryota</taxon>
        <taxon>Fungi</taxon>
        <taxon>Dikarya</taxon>
        <taxon>Basidiomycota</taxon>
        <taxon>Ustilaginomycotina</taxon>
        <taxon>Ustilaginomycetes</taxon>
        <taxon>Violaceomycetales</taxon>
        <taxon>Violaceomycetaceae</taxon>
        <taxon>Violaceomyces</taxon>
    </lineage>
</organism>
<name>A0ACD0P278_9BASI</name>
<evidence type="ECO:0000313" key="1">
    <source>
        <dbReference type="EMBL" id="PWN52184.1"/>
    </source>
</evidence>
<keyword evidence="2" id="KW-1185">Reference proteome</keyword>
<proteinExistence type="predicted"/>
<dbReference type="EMBL" id="KZ819792">
    <property type="protein sequence ID" value="PWN52184.1"/>
    <property type="molecule type" value="Genomic_DNA"/>
</dbReference>
<reference evidence="1 2" key="1">
    <citation type="journal article" date="2018" name="Mol. Biol. Evol.">
        <title>Broad Genomic Sampling Reveals a Smut Pathogenic Ancestry of the Fungal Clade Ustilaginomycotina.</title>
        <authorList>
            <person name="Kijpornyongpan T."/>
            <person name="Mondo S.J."/>
            <person name="Barry K."/>
            <person name="Sandor L."/>
            <person name="Lee J."/>
            <person name="Lipzen A."/>
            <person name="Pangilinan J."/>
            <person name="LaButti K."/>
            <person name="Hainaut M."/>
            <person name="Henrissat B."/>
            <person name="Grigoriev I.V."/>
            <person name="Spatafora J.W."/>
            <person name="Aime M.C."/>
        </authorList>
    </citation>
    <scope>NUCLEOTIDE SEQUENCE [LARGE SCALE GENOMIC DNA]</scope>
    <source>
        <strain evidence="1 2">SA 807</strain>
    </source>
</reference>
<dbReference type="Proteomes" id="UP000245626">
    <property type="component" value="Unassembled WGS sequence"/>
</dbReference>
<gene>
    <name evidence="1" type="ORF">IE53DRAFT_301382</name>
</gene>